<organism evidence="1 2">
    <name type="scientific">Candidatus Scalindua japonica</name>
    <dbReference type="NCBI Taxonomy" id="1284222"/>
    <lineage>
        <taxon>Bacteria</taxon>
        <taxon>Pseudomonadati</taxon>
        <taxon>Planctomycetota</taxon>
        <taxon>Candidatus Brocadiia</taxon>
        <taxon>Candidatus Brocadiales</taxon>
        <taxon>Candidatus Scalinduaceae</taxon>
        <taxon>Candidatus Scalindua</taxon>
    </lineage>
</organism>
<evidence type="ECO:0000313" key="2">
    <source>
        <dbReference type="Proteomes" id="UP000218542"/>
    </source>
</evidence>
<keyword evidence="1" id="KW-0808">Transferase</keyword>
<protein>
    <submittedName>
        <fullName evidence="1">Nucleotidyltransferase substrate binding protein, HI0074 family</fullName>
    </submittedName>
</protein>
<dbReference type="EMBL" id="BAOS01000040">
    <property type="protein sequence ID" value="GAX62745.1"/>
    <property type="molecule type" value="Genomic_DNA"/>
</dbReference>
<keyword evidence="2" id="KW-1185">Reference proteome</keyword>
<name>A0A286U3P6_9BACT</name>
<dbReference type="AlphaFoldDB" id="A0A286U3P6"/>
<dbReference type="Gene3D" id="1.20.120.330">
    <property type="entry name" value="Nucleotidyltransferases domain 2"/>
    <property type="match status" value="1"/>
</dbReference>
<dbReference type="SUPFAM" id="SSF81593">
    <property type="entry name" value="Nucleotidyltransferase substrate binding subunit/domain"/>
    <property type="match status" value="1"/>
</dbReference>
<gene>
    <name evidence="1" type="ORF">SCALIN_C40_0035</name>
</gene>
<evidence type="ECO:0000313" key="1">
    <source>
        <dbReference type="EMBL" id="GAX62745.1"/>
    </source>
</evidence>
<dbReference type="GO" id="GO:0016740">
    <property type="term" value="F:transferase activity"/>
    <property type="evidence" value="ECO:0007669"/>
    <property type="project" value="UniProtKB-KW"/>
</dbReference>
<comment type="caution">
    <text evidence="1">The sequence shown here is derived from an EMBL/GenBank/DDBJ whole genome shotgun (WGS) entry which is preliminary data.</text>
</comment>
<proteinExistence type="predicted"/>
<accession>A0A286U3P6</accession>
<reference evidence="2" key="1">
    <citation type="journal article" date="2017" name="Environ. Microbiol. Rep.">
        <title>Genetic Diversity of Marine Anaerobic Ammonium-Oxidizing Bacteria as Revealed by Genomic and Proteomic Analyses of 'Candidatus Scalindua japonica'.</title>
        <authorList>
            <person name="Oshiki M."/>
            <person name="Mizuto K."/>
            <person name="Kimura Z."/>
            <person name="Kindaichi T."/>
            <person name="Satoh H."/>
            <person name="Okabe S."/>
        </authorList>
    </citation>
    <scope>NUCLEOTIDE SEQUENCE [LARGE SCALE GENOMIC DNA]</scope>
    <source>
        <strain evidence="2">husup-a2</strain>
    </source>
</reference>
<feature type="non-terminal residue" evidence="1">
    <location>
        <position position="1"/>
    </location>
</feature>
<dbReference type="Proteomes" id="UP000218542">
    <property type="component" value="Unassembled WGS sequence"/>
</dbReference>
<dbReference type="RefSeq" id="WP_203415583.1">
    <property type="nucleotide sequence ID" value="NZ_BAOS01000040.1"/>
</dbReference>
<dbReference type="Pfam" id="PF08780">
    <property type="entry name" value="NTase_sub_bind"/>
    <property type="match status" value="1"/>
</dbReference>
<sequence length="88" mass="10712">WNTIKDFYEYQTKIDIRGCRDAILLAFNRGLIEDGEIWMRMIHSRKMTTYTYNEDTASDIVAKIIGYYYKVFIKLEKKLERFEEIEKK</sequence>
<dbReference type="InterPro" id="IPR010235">
    <property type="entry name" value="HepT"/>
</dbReference>